<keyword evidence="5 8" id="KW-1133">Transmembrane helix</keyword>
<feature type="transmembrane region" description="Helical" evidence="8">
    <location>
        <begin position="467"/>
        <end position="487"/>
    </location>
</feature>
<evidence type="ECO:0000256" key="8">
    <source>
        <dbReference type="SAM" id="Phobius"/>
    </source>
</evidence>
<feature type="transmembrane region" description="Helical" evidence="8">
    <location>
        <begin position="65"/>
        <end position="82"/>
    </location>
</feature>
<feature type="transmembrane region" description="Helical" evidence="8">
    <location>
        <begin position="26"/>
        <end position="50"/>
    </location>
</feature>
<dbReference type="CDD" id="cd17321">
    <property type="entry name" value="MFS_MMR_MDR_like"/>
    <property type="match status" value="1"/>
</dbReference>
<dbReference type="GO" id="GO:0005886">
    <property type="term" value="C:plasma membrane"/>
    <property type="evidence" value="ECO:0007669"/>
    <property type="project" value="UniProtKB-SubCell"/>
</dbReference>
<organism evidence="10 11">
    <name type="scientific">Frondihabitans australicus</name>
    <dbReference type="NCBI Taxonomy" id="386892"/>
    <lineage>
        <taxon>Bacteria</taxon>
        <taxon>Bacillati</taxon>
        <taxon>Actinomycetota</taxon>
        <taxon>Actinomycetes</taxon>
        <taxon>Micrococcales</taxon>
        <taxon>Microbacteriaceae</taxon>
        <taxon>Frondihabitans</taxon>
    </lineage>
</organism>
<feature type="region of interest" description="Disordered" evidence="7">
    <location>
        <begin position="1"/>
        <end position="20"/>
    </location>
</feature>
<feature type="transmembrane region" description="Helical" evidence="8">
    <location>
        <begin position="321"/>
        <end position="343"/>
    </location>
</feature>
<feature type="transmembrane region" description="Helical" evidence="8">
    <location>
        <begin position="285"/>
        <end position="309"/>
    </location>
</feature>
<dbReference type="Gene3D" id="1.20.1720.10">
    <property type="entry name" value="Multidrug resistance protein D"/>
    <property type="match status" value="1"/>
</dbReference>
<dbReference type="InterPro" id="IPR004638">
    <property type="entry name" value="EmrB-like"/>
</dbReference>
<evidence type="ECO:0000259" key="9">
    <source>
        <dbReference type="PROSITE" id="PS50850"/>
    </source>
</evidence>
<dbReference type="Gene3D" id="1.20.1250.20">
    <property type="entry name" value="MFS general substrate transporter like domains"/>
    <property type="match status" value="1"/>
</dbReference>
<reference evidence="10 11" key="1">
    <citation type="submission" date="2018-10" db="EMBL/GenBank/DDBJ databases">
        <title>Sequencing the genomes of 1000 actinobacteria strains.</title>
        <authorList>
            <person name="Klenk H.-P."/>
        </authorList>
    </citation>
    <scope>NUCLEOTIDE SEQUENCE [LARGE SCALE GENOMIC DNA]</scope>
    <source>
        <strain evidence="10 11">DSM 17894</strain>
    </source>
</reference>
<evidence type="ECO:0000256" key="2">
    <source>
        <dbReference type="ARBA" id="ARBA00022448"/>
    </source>
</evidence>
<dbReference type="InterPro" id="IPR011701">
    <property type="entry name" value="MFS"/>
</dbReference>
<dbReference type="OrthoDB" id="4080117at2"/>
<evidence type="ECO:0000313" key="11">
    <source>
        <dbReference type="Proteomes" id="UP000280008"/>
    </source>
</evidence>
<proteinExistence type="predicted"/>
<sequence length="509" mass="52785">MASAHTAPTAETAGSRHGRPTDRSRWLALIVLSLAQLMDVLDGTIINIALPTAQADLGFASESRAWIVTGYALAYGSLLLFMGRLSDRFGRKRLFLVGLIGFAVASAVGGAAGSFEMLLIARIAQGVFAATLAPAALSLVSVTFDRDKKERARAFSVFGAVSGMGGVIGLILGGVLTGVVSWRWCLYINVAIAAVALVGGLLFVRDEVRRDRGAALDVPGAALVVAGLFGMVYGLSNAADHGWSDLWTWLPVGAAVVLIGLFVLRQYRVANPLLPLRVVVDRNRGAALMSIGAAGVGSFAAFLFLTYYLQRDLDFTPLQSGFGFVPMVATLVLGAAVSGSVLLPRFGPRPLVPLGLVLAAVAVVLLTRIGSGDDYASHVLPSVLILGLGFGFVFGSAQNVATSGLPAQDNGVASAMVSTAQQVGGSIGLAVFTSIAAAAGTAYVESHTAGTNRAQLQAVATLYGDHIVFWVAAGVFLAAAVLTAVMFRSGPIADTDTEEDETMQLDIES</sequence>
<dbReference type="PROSITE" id="PS00216">
    <property type="entry name" value="SUGAR_TRANSPORT_1"/>
    <property type="match status" value="1"/>
</dbReference>
<evidence type="ECO:0000256" key="3">
    <source>
        <dbReference type="ARBA" id="ARBA00022475"/>
    </source>
</evidence>
<feature type="transmembrane region" description="Helical" evidence="8">
    <location>
        <begin position="154"/>
        <end position="180"/>
    </location>
</feature>
<comment type="caution">
    <text evidence="10">The sequence shown here is derived from an EMBL/GenBank/DDBJ whole genome shotgun (WGS) entry which is preliminary data.</text>
</comment>
<dbReference type="AlphaFoldDB" id="A0A495IGF1"/>
<dbReference type="GO" id="GO:0022857">
    <property type="term" value="F:transmembrane transporter activity"/>
    <property type="evidence" value="ECO:0007669"/>
    <property type="project" value="InterPro"/>
</dbReference>
<dbReference type="PROSITE" id="PS50850">
    <property type="entry name" value="MFS"/>
    <property type="match status" value="1"/>
</dbReference>
<dbReference type="Pfam" id="PF07690">
    <property type="entry name" value="MFS_1"/>
    <property type="match status" value="1"/>
</dbReference>
<feature type="transmembrane region" description="Helical" evidence="8">
    <location>
        <begin position="375"/>
        <end position="395"/>
    </location>
</feature>
<accession>A0A495IGF1</accession>
<dbReference type="InterPro" id="IPR020846">
    <property type="entry name" value="MFS_dom"/>
</dbReference>
<dbReference type="EMBL" id="RBKS01000001">
    <property type="protein sequence ID" value="RKR74730.1"/>
    <property type="molecule type" value="Genomic_DNA"/>
</dbReference>
<dbReference type="InterPro" id="IPR036259">
    <property type="entry name" value="MFS_trans_sf"/>
</dbReference>
<evidence type="ECO:0000256" key="6">
    <source>
        <dbReference type="ARBA" id="ARBA00023136"/>
    </source>
</evidence>
<feature type="domain" description="Major facilitator superfamily (MFS) profile" evidence="9">
    <location>
        <begin position="28"/>
        <end position="491"/>
    </location>
</feature>
<keyword evidence="2" id="KW-0813">Transport</keyword>
<comment type="subcellular location">
    <subcellularLocation>
        <location evidence="1">Cell membrane</location>
        <topology evidence="1">Multi-pass membrane protein</topology>
    </subcellularLocation>
</comment>
<evidence type="ECO:0000256" key="7">
    <source>
        <dbReference type="SAM" id="MobiDB-lite"/>
    </source>
</evidence>
<feature type="transmembrane region" description="Helical" evidence="8">
    <location>
        <begin position="186"/>
        <end position="204"/>
    </location>
</feature>
<dbReference type="NCBIfam" id="TIGR00711">
    <property type="entry name" value="efflux_EmrB"/>
    <property type="match status" value="1"/>
</dbReference>
<feature type="transmembrane region" description="Helical" evidence="8">
    <location>
        <begin position="216"/>
        <end position="234"/>
    </location>
</feature>
<feature type="transmembrane region" description="Helical" evidence="8">
    <location>
        <begin position="423"/>
        <end position="444"/>
    </location>
</feature>
<evidence type="ECO:0000256" key="1">
    <source>
        <dbReference type="ARBA" id="ARBA00004651"/>
    </source>
</evidence>
<feature type="transmembrane region" description="Helical" evidence="8">
    <location>
        <begin position="350"/>
        <end position="369"/>
    </location>
</feature>
<feature type="transmembrane region" description="Helical" evidence="8">
    <location>
        <begin position="94"/>
        <end position="113"/>
    </location>
</feature>
<name>A0A495IGF1_9MICO</name>
<dbReference type="InterPro" id="IPR005829">
    <property type="entry name" value="Sugar_transporter_CS"/>
</dbReference>
<feature type="transmembrane region" description="Helical" evidence="8">
    <location>
        <begin position="246"/>
        <end position="264"/>
    </location>
</feature>
<keyword evidence="4 8" id="KW-0812">Transmembrane</keyword>
<keyword evidence="6 8" id="KW-0472">Membrane</keyword>
<gene>
    <name evidence="10" type="ORF">C8E83_1859</name>
</gene>
<dbReference type="RefSeq" id="WP_121369582.1">
    <property type="nucleotide sequence ID" value="NZ_RBKS01000001.1"/>
</dbReference>
<protein>
    <submittedName>
        <fullName evidence="10">EmrB/QacA subfamily drug resistance transporter</fullName>
    </submittedName>
</protein>
<evidence type="ECO:0000256" key="4">
    <source>
        <dbReference type="ARBA" id="ARBA00022692"/>
    </source>
</evidence>
<dbReference type="SUPFAM" id="SSF103473">
    <property type="entry name" value="MFS general substrate transporter"/>
    <property type="match status" value="1"/>
</dbReference>
<feature type="transmembrane region" description="Helical" evidence="8">
    <location>
        <begin position="119"/>
        <end position="142"/>
    </location>
</feature>
<keyword evidence="3" id="KW-1003">Cell membrane</keyword>
<evidence type="ECO:0000256" key="5">
    <source>
        <dbReference type="ARBA" id="ARBA00022989"/>
    </source>
</evidence>
<dbReference type="PANTHER" id="PTHR42718">
    <property type="entry name" value="MAJOR FACILITATOR SUPERFAMILY MULTIDRUG TRANSPORTER MFSC"/>
    <property type="match status" value="1"/>
</dbReference>
<dbReference type="PANTHER" id="PTHR42718:SF46">
    <property type="entry name" value="BLR6921 PROTEIN"/>
    <property type="match status" value="1"/>
</dbReference>
<dbReference type="Proteomes" id="UP000280008">
    <property type="component" value="Unassembled WGS sequence"/>
</dbReference>
<keyword evidence="11" id="KW-1185">Reference proteome</keyword>
<evidence type="ECO:0000313" key="10">
    <source>
        <dbReference type="EMBL" id="RKR74730.1"/>
    </source>
</evidence>